<reference evidence="1" key="1">
    <citation type="submission" date="2020-08" db="EMBL/GenBank/DDBJ databases">
        <title>Sulfitobacter aestuariivivens sp. nov., isolated from a tidal flat.</title>
        <authorList>
            <person name="Park S."/>
            <person name="Yoon J.-H."/>
        </authorList>
    </citation>
    <scope>NUCLEOTIDE SEQUENCE</scope>
    <source>
        <strain evidence="1">TSTF-M16</strain>
    </source>
</reference>
<dbReference type="InterPro" id="IPR027417">
    <property type="entry name" value="P-loop_NTPase"/>
</dbReference>
<dbReference type="Proteomes" id="UP000635142">
    <property type="component" value="Unassembled WGS sequence"/>
</dbReference>
<accession>A0A927D5D3</accession>
<keyword evidence="2" id="KW-1185">Reference proteome</keyword>
<dbReference type="PANTHER" id="PTHR36978:SF4">
    <property type="entry name" value="P-LOOP CONTAINING NUCLEOSIDE TRIPHOSPHATE HYDROLASE PROTEIN"/>
    <property type="match status" value="1"/>
</dbReference>
<dbReference type="RefSeq" id="WP_191076313.1">
    <property type="nucleotide sequence ID" value="NZ_JACTAG010000002.1"/>
</dbReference>
<dbReference type="Gene3D" id="3.40.50.300">
    <property type="entry name" value="P-loop containing nucleotide triphosphate hydrolases"/>
    <property type="match status" value="1"/>
</dbReference>
<dbReference type="Pfam" id="PF17784">
    <property type="entry name" value="Sulfotransfer_4"/>
    <property type="match status" value="1"/>
</dbReference>
<dbReference type="SUPFAM" id="SSF52540">
    <property type="entry name" value="P-loop containing nucleoside triphosphate hydrolases"/>
    <property type="match status" value="1"/>
</dbReference>
<evidence type="ECO:0000313" key="1">
    <source>
        <dbReference type="EMBL" id="MBD3665330.1"/>
    </source>
</evidence>
<protein>
    <submittedName>
        <fullName evidence="1">Sulfotransferase family protein</fullName>
    </submittedName>
</protein>
<sequence>MPADLKVIGAGFGRTGTDSMRDALELLGIGPCHHMKVIAQDQAHCATWSRAIATNTLDWDQLLDGFQACVDWPTAYYWPQLINAFPKAKVLLTWRDAQNWWRSFEQTILKSILATTGEGRMTPGLLMTGPLIFGGQPMTKDHCIAVYNDNVARVKHTVPADRLHIHTLGDGWDALCAFLDVPVPKAPFPRGNSTQEYHSGWPSKF</sequence>
<organism evidence="1 2">
    <name type="scientific">Sulfitobacter aestuariivivens</name>
    <dbReference type="NCBI Taxonomy" id="2766981"/>
    <lineage>
        <taxon>Bacteria</taxon>
        <taxon>Pseudomonadati</taxon>
        <taxon>Pseudomonadota</taxon>
        <taxon>Alphaproteobacteria</taxon>
        <taxon>Rhodobacterales</taxon>
        <taxon>Roseobacteraceae</taxon>
        <taxon>Sulfitobacter</taxon>
    </lineage>
</organism>
<dbReference type="EMBL" id="JACTAG010000002">
    <property type="protein sequence ID" value="MBD3665330.1"/>
    <property type="molecule type" value="Genomic_DNA"/>
</dbReference>
<name>A0A927D5D3_9RHOB</name>
<dbReference type="PANTHER" id="PTHR36978">
    <property type="entry name" value="P-LOOP CONTAINING NUCLEOTIDE TRIPHOSPHATE HYDROLASE"/>
    <property type="match status" value="1"/>
</dbReference>
<dbReference type="AlphaFoldDB" id="A0A927D5D3"/>
<gene>
    <name evidence="1" type="ORF">H9Q16_15445</name>
</gene>
<proteinExistence type="predicted"/>
<comment type="caution">
    <text evidence="1">The sequence shown here is derived from an EMBL/GenBank/DDBJ whole genome shotgun (WGS) entry which is preliminary data.</text>
</comment>
<dbReference type="InterPro" id="IPR040632">
    <property type="entry name" value="Sulfotransfer_4"/>
</dbReference>
<evidence type="ECO:0000313" key="2">
    <source>
        <dbReference type="Proteomes" id="UP000635142"/>
    </source>
</evidence>